<comment type="caution">
    <text evidence="1">The sequence shown here is derived from an EMBL/GenBank/DDBJ whole genome shotgun (WGS) entry which is preliminary data.</text>
</comment>
<dbReference type="Proteomes" id="UP000627369">
    <property type="component" value="Unassembled WGS sequence"/>
</dbReference>
<name>A0A919FZ59_9MICO</name>
<reference evidence="1" key="1">
    <citation type="journal article" date="2014" name="Int. J. Syst. Evol. Microbiol.">
        <title>Complete genome sequence of Corynebacterium casei LMG S-19264T (=DSM 44701T), isolated from a smear-ripened cheese.</title>
        <authorList>
            <consortium name="US DOE Joint Genome Institute (JGI-PGF)"/>
            <person name="Walter F."/>
            <person name="Albersmeier A."/>
            <person name="Kalinowski J."/>
            <person name="Ruckert C."/>
        </authorList>
    </citation>
    <scope>NUCLEOTIDE SEQUENCE</scope>
    <source>
        <strain evidence="1">CGMCC 4.7398</strain>
    </source>
</reference>
<dbReference type="AlphaFoldDB" id="A0A919FZ59"/>
<keyword evidence="2" id="KW-1185">Reference proteome</keyword>
<organism evidence="1 2">
    <name type="scientific">Promicromonospora soli</name>
    <dbReference type="NCBI Taxonomy" id="2035533"/>
    <lineage>
        <taxon>Bacteria</taxon>
        <taxon>Bacillati</taxon>
        <taxon>Actinomycetota</taxon>
        <taxon>Actinomycetes</taxon>
        <taxon>Micrococcales</taxon>
        <taxon>Promicromonosporaceae</taxon>
        <taxon>Promicromonospora</taxon>
    </lineage>
</organism>
<evidence type="ECO:0000313" key="1">
    <source>
        <dbReference type="EMBL" id="GHH74639.1"/>
    </source>
</evidence>
<dbReference type="EMBL" id="BNAS01000004">
    <property type="protein sequence ID" value="GHH74639.1"/>
    <property type="molecule type" value="Genomic_DNA"/>
</dbReference>
<accession>A0A919FZ59</accession>
<protein>
    <submittedName>
        <fullName evidence="1">Uncharacterized protein</fullName>
    </submittedName>
</protein>
<sequence>MLHRELLVEKHSDQEGERVVAQQPVRVGVAGDPELGGHEPIVAHGIRRAPLYAGAVECPNPEEPRTDDYLVA</sequence>
<reference evidence="1" key="2">
    <citation type="submission" date="2020-09" db="EMBL/GenBank/DDBJ databases">
        <authorList>
            <person name="Sun Q."/>
            <person name="Zhou Y."/>
        </authorList>
    </citation>
    <scope>NUCLEOTIDE SEQUENCE</scope>
    <source>
        <strain evidence="1">CGMCC 4.7398</strain>
    </source>
</reference>
<proteinExistence type="predicted"/>
<evidence type="ECO:0000313" key="2">
    <source>
        <dbReference type="Proteomes" id="UP000627369"/>
    </source>
</evidence>
<gene>
    <name evidence="1" type="ORF">GCM10017772_28830</name>
</gene>